<gene>
    <name evidence="5" type="ORF">FA15DRAFT_296585</name>
</gene>
<dbReference type="OrthoDB" id="6132182at2759"/>
<dbReference type="InterPro" id="IPR050316">
    <property type="entry name" value="Tyrosinase/Hemocyanin"/>
</dbReference>
<name>A0A5C3KD81_COPMA</name>
<dbReference type="InterPro" id="IPR002227">
    <property type="entry name" value="Tyrosinase_Cu-bd"/>
</dbReference>
<feature type="signal peptide" evidence="3">
    <location>
        <begin position="1"/>
        <end position="24"/>
    </location>
</feature>
<dbReference type="EMBL" id="ML210450">
    <property type="protein sequence ID" value="TFK17914.1"/>
    <property type="molecule type" value="Genomic_DNA"/>
</dbReference>
<evidence type="ECO:0000256" key="2">
    <source>
        <dbReference type="ARBA" id="ARBA00023008"/>
    </source>
</evidence>
<keyword evidence="1" id="KW-0479">Metal-binding</keyword>
<dbReference type="Pfam" id="PF00264">
    <property type="entry name" value="Tyrosinase"/>
    <property type="match status" value="1"/>
</dbReference>
<keyword evidence="6" id="KW-1185">Reference proteome</keyword>
<dbReference type="STRING" id="230819.A0A5C3KD81"/>
<dbReference type="GO" id="GO:0016491">
    <property type="term" value="F:oxidoreductase activity"/>
    <property type="evidence" value="ECO:0007669"/>
    <property type="project" value="InterPro"/>
</dbReference>
<dbReference type="PANTHER" id="PTHR11474:SF126">
    <property type="entry name" value="TYROSINASE-LIKE PROTEIN TYR-1-RELATED"/>
    <property type="match status" value="1"/>
</dbReference>
<dbReference type="PROSITE" id="PS50890">
    <property type="entry name" value="PUA"/>
    <property type="match status" value="1"/>
</dbReference>
<sequence>MARLSYSFLIFVIAFQNLCIVVNAAPSPDETTVGRAKCNTLQIRKEWRDISVEDRKDYVRAVKCLMNTPSSSPREGVKSRFDEFQGSHIDLTDEVHQVGHFLAWHRHYLTLYDKALREECGYRGPGTYWDWTRDADGPGLMRDSPIFDPETGFGGNGVPGTYTPPPAAPGNPGFPGFPGLPPGGGFGNQGCVGTGPFKNVTINLGPGRNIGAHCLVRGINEPMKQSVTSANVRTIMVETTFERFRTLLENGGRGIAGLGIHGGGHGVVGGELMDPASSPGEPLFYLHHGNLDRIWWKWQSVDPKNRLYALSGPTTQRPPFTNITLDFLMPFTSLSPRVAVRDVMDTESEPSCFQYND</sequence>
<dbReference type="AlphaFoldDB" id="A0A5C3KD81"/>
<keyword evidence="3" id="KW-0732">Signal</keyword>
<evidence type="ECO:0000256" key="1">
    <source>
        <dbReference type="ARBA" id="ARBA00022723"/>
    </source>
</evidence>
<feature type="domain" description="Tyrosinase copper-binding" evidence="4">
    <location>
        <begin position="78"/>
        <end position="300"/>
    </location>
</feature>
<reference evidence="5 6" key="1">
    <citation type="journal article" date="2019" name="Nat. Ecol. Evol.">
        <title>Megaphylogeny resolves global patterns of mushroom evolution.</title>
        <authorList>
            <person name="Varga T."/>
            <person name="Krizsan K."/>
            <person name="Foldi C."/>
            <person name="Dima B."/>
            <person name="Sanchez-Garcia M."/>
            <person name="Sanchez-Ramirez S."/>
            <person name="Szollosi G.J."/>
            <person name="Szarkandi J.G."/>
            <person name="Papp V."/>
            <person name="Albert L."/>
            <person name="Andreopoulos W."/>
            <person name="Angelini C."/>
            <person name="Antonin V."/>
            <person name="Barry K.W."/>
            <person name="Bougher N.L."/>
            <person name="Buchanan P."/>
            <person name="Buyck B."/>
            <person name="Bense V."/>
            <person name="Catcheside P."/>
            <person name="Chovatia M."/>
            <person name="Cooper J."/>
            <person name="Damon W."/>
            <person name="Desjardin D."/>
            <person name="Finy P."/>
            <person name="Geml J."/>
            <person name="Haridas S."/>
            <person name="Hughes K."/>
            <person name="Justo A."/>
            <person name="Karasinski D."/>
            <person name="Kautmanova I."/>
            <person name="Kiss B."/>
            <person name="Kocsube S."/>
            <person name="Kotiranta H."/>
            <person name="LaButti K.M."/>
            <person name="Lechner B.E."/>
            <person name="Liimatainen K."/>
            <person name="Lipzen A."/>
            <person name="Lukacs Z."/>
            <person name="Mihaltcheva S."/>
            <person name="Morgado L.N."/>
            <person name="Niskanen T."/>
            <person name="Noordeloos M.E."/>
            <person name="Ohm R.A."/>
            <person name="Ortiz-Santana B."/>
            <person name="Ovrebo C."/>
            <person name="Racz N."/>
            <person name="Riley R."/>
            <person name="Savchenko A."/>
            <person name="Shiryaev A."/>
            <person name="Soop K."/>
            <person name="Spirin V."/>
            <person name="Szebenyi C."/>
            <person name="Tomsovsky M."/>
            <person name="Tulloss R.E."/>
            <person name="Uehling J."/>
            <person name="Grigoriev I.V."/>
            <person name="Vagvolgyi C."/>
            <person name="Papp T."/>
            <person name="Martin F.M."/>
            <person name="Miettinen O."/>
            <person name="Hibbett D.S."/>
            <person name="Nagy L.G."/>
        </authorList>
    </citation>
    <scope>NUCLEOTIDE SEQUENCE [LARGE SCALE GENOMIC DNA]</scope>
    <source>
        <strain evidence="5 6">CBS 121175</strain>
    </source>
</reference>
<keyword evidence="2" id="KW-0186">Copper</keyword>
<dbReference type="SUPFAM" id="SSF48056">
    <property type="entry name" value="Di-copper centre-containing domain"/>
    <property type="match status" value="1"/>
</dbReference>
<evidence type="ECO:0000256" key="3">
    <source>
        <dbReference type="SAM" id="SignalP"/>
    </source>
</evidence>
<dbReference type="InterPro" id="IPR008922">
    <property type="entry name" value="Di-copper_centre_dom_sf"/>
</dbReference>
<dbReference type="Proteomes" id="UP000307440">
    <property type="component" value="Unassembled WGS sequence"/>
</dbReference>
<protein>
    <submittedName>
        <fullName evidence="5">Di-copper centre-containing protein</fullName>
    </submittedName>
</protein>
<dbReference type="PANTHER" id="PTHR11474">
    <property type="entry name" value="TYROSINASE FAMILY MEMBER"/>
    <property type="match status" value="1"/>
</dbReference>
<organism evidence="5 6">
    <name type="scientific">Coprinopsis marcescibilis</name>
    <name type="common">Agaric fungus</name>
    <name type="synonym">Psathyrella marcescibilis</name>
    <dbReference type="NCBI Taxonomy" id="230819"/>
    <lineage>
        <taxon>Eukaryota</taxon>
        <taxon>Fungi</taxon>
        <taxon>Dikarya</taxon>
        <taxon>Basidiomycota</taxon>
        <taxon>Agaricomycotina</taxon>
        <taxon>Agaricomycetes</taxon>
        <taxon>Agaricomycetidae</taxon>
        <taxon>Agaricales</taxon>
        <taxon>Agaricineae</taxon>
        <taxon>Psathyrellaceae</taxon>
        <taxon>Coprinopsis</taxon>
    </lineage>
</organism>
<dbReference type="GO" id="GO:0046872">
    <property type="term" value="F:metal ion binding"/>
    <property type="evidence" value="ECO:0007669"/>
    <property type="project" value="UniProtKB-KW"/>
</dbReference>
<proteinExistence type="predicted"/>
<evidence type="ECO:0000259" key="4">
    <source>
        <dbReference type="Pfam" id="PF00264"/>
    </source>
</evidence>
<accession>A0A5C3KD81</accession>
<dbReference type="PRINTS" id="PR00092">
    <property type="entry name" value="TYROSINASE"/>
</dbReference>
<dbReference type="Gene3D" id="1.10.1280.10">
    <property type="entry name" value="Di-copper center containing domain from catechol oxidase"/>
    <property type="match status" value="1"/>
</dbReference>
<evidence type="ECO:0000313" key="5">
    <source>
        <dbReference type="EMBL" id="TFK17914.1"/>
    </source>
</evidence>
<feature type="chain" id="PRO_5022674270" evidence="3">
    <location>
        <begin position="25"/>
        <end position="357"/>
    </location>
</feature>
<evidence type="ECO:0000313" key="6">
    <source>
        <dbReference type="Proteomes" id="UP000307440"/>
    </source>
</evidence>